<evidence type="ECO:0000313" key="1">
    <source>
        <dbReference type="EMBL" id="KUG20690.1"/>
    </source>
</evidence>
<reference evidence="1" key="1">
    <citation type="journal article" date="2015" name="Proc. Natl. Acad. Sci. U.S.A.">
        <title>Networks of energetic and metabolic interactions define dynamics in microbial communities.</title>
        <authorList>
            <person name="Embree M."/>
            <person name="Liu J.K."/>
            <person name="Al-Bassam M.M."/>
            <person name="Zengler K."/>
        </authorList>
    </citation>
    <scope>NUCLEOTIDE SEQUENCE</scope>
</reference>
<comment type="caution">
    <text evidence="1">The sequence shown here is derived from an EMBL/GenBank/DDBJ whole genome shotgun (WGS) entry which is preliminary data.</text>
</comment>
<gene>
    <name evidence="1" type="ORF">ASZ90_009561</name>
</gene>
<accession>A0A0W8FJ99</accession>
<dbReference type="EMBL" id="LNQE01001154">
    <property type="protein sequence ID" value="KUG20690.1"/>
    <property type="molecule type" value="Genomic_DNA"/>
</dbReference>
<sequence length="42" mass="4724">MIEEEKTRLGRFVLATNNLDLEQIRSSLITRGSTQWNGDSGS</sequence>
<dbReference type="AlphaFoldDB" id="A0A0W8FJ99"/>
<organism evidence="1">
    <name type="scientific">hydrocarbon metagenome</name>
    <dbReference type="NCBI Taxonomy" id="938273"/>
    <lineage>
        <taxon>unclassified sequences</taxon>
        <taxon>metagenomes</taxon>
        <taxon>ecological metagenomes</taxon>
    </lineage>
</organism>
<name>A0A0W8FJ99_9ZZZZ</name>
<proteinExistence type="predicted"/>
<protein>
    <submittedName>
        <fullName evidence="1">Uncharacterized protein</fullName>
    </submittedName>
</protein>